<gene>
    <name evidence="2" type="ORF">UR96_C0034G0006</name>
</gene>
<organism evidence="2 3">
    <name type="scientific">candidate division WS6 bacterium GW2011_GWC1_36_11</name>
    <dbReference type="NCBI Taxonomy" id="1619090"/>
    <lineage>
        <taxon>Bacteria</taxon>
        <taxon>Candidatus Dojkabacteria</taxon>
    </lineage>
</organism>
<sequence length="113" mass="12321">MTTPTIEQYNGQPVNTEIGTVPVDLRPSTRGIENVPVAPVVETENPETNKNVSPEVPLEDNTTNIDRDDIPKAEIKILGTNIPVSAGFIPLEGTEDFRINRVREKMAGLGIVD</sequence>
<dbReference type="Proteomes" id="UP000034140">
    <property type="component" value="Unassembled WGS sequence"/>
</dbReference>
<evidence type="ECO:0000313" key="2">
    <source>
        <dbReference type="EMBL" id="KKP91064.1"/>
    </source>
</evidence>
<accession>A0A0G0D9T2</accession>
<feature type="region of interest" description="Disordered" evidence="1">
    <location>
        <begin position="1"/>
        <end position="66"/>
    </location>
</feature>
<name>A0A0G0D9T2_9BACT</name>
<evidence type="ECO:0000313" key="3">
    <source>
        <dbReference type="Proteomes" id="UP000034140"/>
    </source>
</evidence>
<proteinExistence type="predicted"/>
<dbReference type="EMBL" id="LBRE01000034">
    <property type="protein sequence ID" value="KKP91064.1"/>
    <property type="molecule type" value="Genomic_DNA"/>
</dbReference>
<reference evidence="2 3" key="1">
    <citation type="journal article" date="2015" name="Nature">
        <title>rRNA introns, odd ribosomes, and small enigmatic genomes across a large radiation of phyla.</title>
        <authorList>
            <person name="Brown C.T."/>
            <person name="Hug L.A."/>
            <person name="Thomas B.C."/>
            <person name="Sharon I."/>
            <person name="Castelle C.J."/>
            <person name="Singh A."/>
            <person name="Wilkins M.J."/>
            <person name="Williams K.H."/>
            <person name="Banfield J.F."/>
        </authorList>
    </citation>
    <scope>NUCLEOTIDE SEQUENCE [LARGE SCALE GENOMIC DNA]</scope>
</reference>
<dbReference type="AlphaFoldDB" id="A0A0G0D9T2"/>
<protein>
    <submittedName>
        <fullName evidence="2">Uncharacterized protein</fullName>
    </submittedName>
</protein>
<feature type="compositionally biased region" description="Polar residues" evidence="1">
    <location>
        <begin position="1"/>
        <end position="18"/>
    </location>
</feature>
<evidence type="ECO:0000256" key="1">
    <source>
        <dbReference type="SAM" id="MobiDB-lite"/>
    </source>
</evidence>
<comment type="caution">
    <text evidence="2">The sequence shown here is derived from an EMBL/GenBank/DDBJ whole genome shotgun (WGS) entry which is preliminary data.</text>
</comment>